<dbReference type="InterPro" id="IPR001841">
    <property type="entry name" value="Znf_RING"/>
</dbReference>
<dbReference type="SUPFAM" id="SSF57850">
    <property type="entry name" value="RING/U-box"/>
    <property type="match status" value="1"/>
</dbReference>
<dbReference type="PROSITE" id="PS50089">
    <property type="entry name" value="ZF_RING_2"/>
    <property type="match status" value="1"/>
</dbReference>
<reference evidence="9 10" key="1">
    <citation type="submission" date="2025-04" db="UniProtKB">
        <authorList>
            <consortium name="RefSeq"/>
        </authorList>
    </citation>
    <scope>IDENTIFICATION</scope>
</reference>
<evidence type="ECO:0000256" key="6">
    <source>
        <dbReference type="SAM" id="MobiDB-lite"/>
    </source>
</evidence>
<dbReference type="InterPro" id="IPR013083">
    <property type="entry name" value="Znf_RING/FYVE/PHD"/>
</dbReference>
<evidence type="ECO:0000313" key="10">
    <source>
        <dbReference type="RefSeq" id="XP_010943250.1"/>
    </source>
</evidence>
<dbReference type="KEGG" id="egu:105061030"/>
<feature type="compositionally biased region" description="Low complexity" evidence="6">
    <location>
        <begin position="49"/>
        <end position="64"/>
    </location>
</feature>
<sequence>MEGGERGMGARQRWRRFKDRLRFKGVAWCGSPWARSRAAHSRSRSPYDASTASSQEDAASAAAAERGGPRYWREAAAAARYRRESDQDFGCILDQAPAGDAVSAIDEEEEDEMNLAMALAAERQLRAAERDMTMTPFSEGLSLMRLMKEGEEEKKREEEEEEEEEGREWWGCCVCMGRRKGAAFIPCGHTFCRVCARELWITRGSCPLCNQLILETLDIY</sequence>
<protein>
    <submittedName>
        <fullName evidence="9 10">Uncharacterized protein LOC105061030</fullName>
    </submittedName>
</protein>
<feature type="domain" description="RING-type" evidence="7">
    <location>
        <begin position="172"/>
        <end position="210"/>
    </location>
</feature>
<dbReference type="RefSeq" id="XP_010943251.1">
    <property type="nucleotide sequence ID" value="XM_010944949.3"/>
</dbReference>
<dbReference type="PANTHER" id="PTHR46629">
    <property type="entry name" value="OS01G0917900 PROTEIN"/>
    <property type="match status" value="1"/>
</dbReference>
<dbReference type="AlphaFoldDB" id="A0A6I9SH66"/>
<dbReference type="OrthoDB" id="1711136at2759"/>
<organism evidence="8 9">
    <name type="scientific">Elaeis guineensis var. tenera</name>
    <name type="common">Oil palm</name>
    <dbReference type="NCBI Taxonomy" id="51953"/>
    <lineage>
        <taxon>Eukaryota</taxon>
        <taxon>Viridiplantae</taxon>
        <taxon>Streptophyta</taxon>
        <taxon>Embryophyta</taxon>
        <taxon>Tracheophyta</taxon>
        <taxon>Spermatophyta</taxon>
        <taxon>Magnoliopsida</taxon>
        <taxon>Liliopsida</taxon>
        <taxon>Arecaceae</taxon>
        <taxon>Arecoideae</taxon>
        <taxon>Cocoseae</taxon>
        <taxon>Elaeidinae</taxon>
        <taxon>Elaeis</taxon>
    </lineage>
</organism>
<name>A0A6I9SH66_ELAGV</name>
<dbReference type="GeneID" id="105061030"/>
<evidence type="ECO:0000256" key="4">
    <source>
        <dbReference type="PROSITE-ProRule" id="PRU00175"/>
    </source>
</evidence>
<gene>
    <name evidence="9 10 11" type="primary">LOC105061030</name>
</gene>
<feature type="coiled-coil region" evidence="5">
    <location>
        <begin position="141"/>
        <end position="168"/>
    </location>
</feature>
<dbReference type="GO" id="GO:0008270">
    <property type="term" value="F:zinc ion binding"/>
    <property type="evidence" value="ECO:0007669"/>
    <property type="project" value="UniProtKB-KW"/>
</dbReference>
<keyword evidence="5" id="KW-0175">Coiled coil</keyword>
<dbReference type="SMART" id="SM00184">
    <property type="entry name" value="RING"/>
    <property type="match status" value="1"/>
</dbReference>
<evidence type="ECO:0000256" key="2">
    <source>
        <dbReference type="ARBA" id="ARBA00022771"/>
    </source>
</evidence>
<keyword evidence="8" id="KW-1185">Reference proteome</keyword>
<evidence type="ECO:0000256" key="1">
    <source>
        <dbReference type="ARBA" id="ARBA00022723"/>
    </source>
</evidence>
<dbReference type="Proteomes" id="UP000504607">
    <property type="component" value="Unplaced"/>
</dbReference>
<evidence type="ECO:0000313" key="9">
    <source>
        <dbReference type="RefSeq" id="XP_010943248.1"/>
    </source>
</evidence>
<evidence type="ECO:0000256" key="5">
    <source>
        <dbReference type="SAM" id="Coils"/>
    </source>
</evidence>
<dbReference type="Gene3D" id="3.30.40.10">
    <property type="entry name" value="Zinc/RING finger domain, C3HC4 (zinc finger)"/>
    <property type="match status" value="1"/>
</dbReference>
<evidence type="ECO:0000259" key="7">
    <source>
        <dbReference type="PROSITE" id="PS50089"/>
    </source>
</evidence>
<accession>A0A6I9SH66</accession>
<feature type="region of interest" description="Disordered" evidence="6">
    <location>
        <begin position="33"/>
        <end position="67"/>
    </location>
</feature>
<dbReference type="CDD" id="cd16449">
    <property type="entry name" value="RING-HC"/>
    <property type="match status" value="1"/>
</dbReference>
<dbReference type="RefSeq" id="XP_073106960.1">
    <property type="nucleotide sequence ID" value="XM_073250859.1"/>
</dbReference>
<dbReference type="PROSITE" id="PS00518">
    <property type="entry name" value="ZF_RING_1"/>
    <property type="match status" value="1"/>
</dbReference>
<keyword evidence="3" id="KW-0862">Zinc</keyword>
<evidence type="ECO:0000313" key="8">
    <source>
        <dbReference type="Proteomes" id="UP000504607"/>
    </source>
</evidence>
<keyword evidence="1" id="KW-0479">Metal-binding</keyword>
<evidence type="ECO:0000256" key="3">
    <source>
        <dbReference type="ARBA" id="ARBA00022833"/>
    </source>
</evidence>
<evidence type="ECO:0000313" key="11">
    <source>
        <dbReference type="RefSeq" id="XP_010943251.1"/>
    </source>
</evidence>
<dbReference type="RefSeq" id="XP_010943250.1">
    <property type="nucleotide sequence ID" value="XM_010944948.3"/>
</dbReference>
<dbReference type="Pfam" id="PF13920">
    <property type="entry name" value="zf-C3HC4_3"/>
    <property type="match status" value="1"/>
</dbReference>
<proteinExistence type="predicted"/>
<dbReference type="RefSeq" id="XP_073106961.1">
    <property type="nucleotide sequence ID" value="XM_073250860.1"/>
</dbReference>
<dbReference type="RefSeq" id="XP_010943248.1">
    <property type="nucleotide sequence ID" value="XM_010944946.3"/>
</dbReference>
<dbReference type="InterPro" id="IPR017907">
    <property type="entry name" value="Znf_RING_CS"/>
</dbReference>
<keyword evidence="2 4" id="KW-0863">Zinc-finger</keyword>